<keyword evidence="3" id="KW-0805">Transcription regulation</keyword>
<dbReference type="CDD" id="cd00009">
    <property type="entry name" value="AAA"/>
    <property type="match status" value="1"/>
</dbReference>
<dbReference type="InterPro" id="IPR002197">
    <property type="entry name" value="HTH_Fis"/>
</dbReference>
<evidence type="ECO:0000256" key="2">
    <source>
        <dbReference type="ARBA" id="ARBA00022840"/>
    </source>
</evidence>
<dbReference type="InterPro" id="IPR002078">
    <property type="entry name" value="Sigma_54_int"/>
</dbReference>
<dbReference type="InterPro" id="IPR027417">
    <property type="entry name" value="P-loop_NTPase"/>
</dbReference>
<evidence type="ECO:0000313" key="8">
    <source>
        <dbReference type="Proteomes" id="UP001499924"/>
    </source>
</evidence>
<dbReference type="Gene3D" id="1.10.8.60">
    <property type="match status" value="1"/>
</dbReference>
<dbReference type="PANTHER" id="PTHR32071">
    <property type="entry name" value="TRANSCRIPTIONAL REGULATORY PROTEIN"/>
    <property type="match status" value="1"/>
</dbReference>
<evidence type="ECO:0000256" key="3">
    <source>
        <dbReference type="ARBA" id="ARBA00023015"/>
    </source>
</evidence>
<accession>A0ABP6PEW0</accession>
<dbReference type="InterPro" id="IPR003018">
    <property type="entry name" value="GAF"/>
</dbReference>
<organism evidence="7 8">
    <name type="scientific">Blastococcus jejuensis</name>
    <dbReference type="NCBI Taxonomy" id="351224"/>
    <lineage>
        <taxon>Bacteria</taxon>
        <taxon>Bacillati</taxon>
        <taxon>Actinomycetota</taxon>
        <taxon>Actinomycetes</taxon>
        <taxon>Geodermatophilales</taxon>
        <taxon>Geodermatophilaceae</taxon>
        <taxon>Blastococcus</taxon>
    </lineage>
</organism>
<dbReference type="Gene3D" id="3.30.450.40">
    <property type="match status" value="1"/>
</dbReference>
<keyword evidence="8" id="KW-1185">Reference proteome</keyword>
<evidence type="ECO:0000313" key="7">
    <source>
        <dbReference type="EMBL" id="GAA3176737.1"/>
    </source>
</evidence>
<dbReference type="EMBL" id="BAAAVV010000008">
    <property type="protein sequence ID" value="GAA3176737.1"/>
    <property type="molecule type" value="Genomic_DNA"/>
</dbReference>
<keyword evidence="2" id="KW-0067">ATP-binding</keyword>
<evidence type="ECO:0000256" key="5">
    <source>
        <dbReference type="ARBA" id="ARBA00023163"/>
    </source>
</evidence>
<protein>
    <submittedName>
        <fullName evidence="7">Helix-turn-helix domain-containing protein</fullName>
    </submittedName>
</protein>
<evidence type="ECO:0000256" key="4">
    <source>
        <dbReference type="ARBA" id="ARBA00023125"/>
    </source>
</evidence>
<evidence type="ECO:0000256" key="1">
    <source>
        <dbReference type="ARBA" id="ARBA00022741"/>
    </source>
</evidence>
<dbReference type="InterPro" id="IPR058031">
    <property type="entry name" value="AAA_lid_NorR"/>
</dbReference>
<dbReference type="Pfam" id="PF01590">
    <property type="entry name" value="GAF"/>
    <property type="match status" value="1"/>
</dbReference>
<dbReference type="Gene3D" id="3.40.50.300">
    <property type="entry name" value="P-loop containing nucleotide triphosphate hydrolases"/>
    <property type="match status" value="1"/>
</dbReference>
<sequence>MSIGSQPPSHGSAAGLRPGTGVLPTAAMAGSDELARARTSFLDAEQVLAGVVREPILASWTRSRVFQVRPDHLELPFEAGPDGETRLTLAAEPVLRDIADLFATEPVSVILCDADGVVLSRRTGDRTLEQHLNQVWLAPGFSYAERFVGTNGIGTALEARGPAQVFGHEHYVDRLEDLACAGAPIRSPVTGKVLGVVDLTCWRRDAGPLLVATAATLTRRIETMLLEQSGQREVAVLSDYLAACRRNRGPVLAIGDDLLMMNDRARELLDPADLEPLIAEAGEALAAGRRHPLVIDLPSGRTARVHCRPTLSGAAVVGGVLDVGLITPAPATDLHLVPTPRGPLASAVGSGAAWSKCCSAVDRHVQAGEWLVLEGEPGSGRTTVAHLTHQSRTPAARMRVLRSEDHGPHRAAEIADELAAGGGTLVLAHIDQLPADAVTELIEVLEPYRESVAVDRTWVVATLTPSDVDRPPELDELLSCFPRTVTVPPLRHHIEDVAELVPHLLARLSHGRPLTCSPEVMRVLMHNRWPGNVTQLASVLRKVVARRRTGVIELRDLPPECRSTTRRVLAPLESLECDAIVEALVDAGGNKVEAARRLSMSRATIYRKIRDYGISVPATEPTGRGSR</sequence>
<dbReference type="Proteomes" id="UP001499924">
    <property type="component" value="Unassembled WGS sequence"/>
</dbReference>
<dbReference type="InterPro" id="IPR009057">
    <property type="entry name" value="Homeodomain-like_sf"/>
</dbReference>
<keyword evidence="5" id="KW-0804">Transcription</keyword>
<dbReference type="PRINTS" id="PR01590">
    <property type="entry name" value="HTHFIS"/>
</dbReference>
<dbReference type="Pfam" id="PF14532">
    <property type="entry name" value="Sigma54_activ_2"/>
    <property type="match status" value="1"/>
</dbReference>
<gene>
    <name evidence="7" type="ORF">GCM10010531_33050</name>
</gene>
<name>A0ABP6PEW0_9ACTN</name>
<keyword evidence="4" id="KW-0238">DNA-binding</keyword>
<dbReference type="Gene3D" id="1.10.10.60">
    <property type="entry name" value="Homeodomain-like"/>
    <property type="match status" value="1"/>
</dbReference>
<comment type="caution">
    <text evidence="7">The sequence shown here is derived from an EMBL/GenBank/DDBJ whole genome shotgun (WGS) entry which is preliminary data.</text>
</comment>
<dbReference type="RefSeq" id="WP_344690092.1">
    <property type="nucleotide sequence ID" value="NZ_BAAAVV010000008.1"/>
</dbReference>
<dbReference type="Pfam" id="PF25601">
    <property type="entry name" value="AAA_lid_14"/>
    <property type="match status" value="1"/>
</dbReference>
<evidence type="ECO:0000259" key="6">
    <source>
        <dbReference type="PROSITE" id="PS50045"/>
    </source>
</evidence>
<dbReference type="SUPFAM" id="SSF46689">
    <property type="entry name" value="Homeodomain-like"/>
    <property type="match status" value="1"/>
</dbReference>
<dbReference type="Pfam" id="PF02954">
    <property type="entry name" value="HTH_8"/>
    <property type="match status" value="1"/>
</dbReference>
<dbReference type="PROSITE" id="PS50045">
    <property type="entry name" value="SIGMA54_INTERACT_4"/>
    <property type="match status" value="1"/>
</dbReference>
<reference evidence="8" key="1">
    <citation type="journal article" date="2019" name="Int. J. Syst. Evol. Microbiol.">
        <title>The Global Catalogue of Microorganisms (GCM) 10K type strain sequencing project: providing services to taxonomists for standard genome sequencing and annotation.</title>
        <authorList>
            <consortium name="The Broad Institute Genomics Platform"/>
            <consortium name="The Broad Institute Genome Sequencing Center for Infectious Disease"/>
            <person name="Wu L."/>
            <person name="Ma J."/>
        </authorList>
    </citation>
    <scope>NUCLEOTIDE SEQUENCE [LARGE SCALE GENOMIC DNA]</scope>
    <source>
        <strain evidence="8">JCM 15614</strain>
    </source>
</reference>
<dbReference type="SUPFAM" id="SSF52540">
    <property type="entry name" value="P-loop containing nucleoside triphosphate hydrolases"/>
    <property type="match status" value="1"/>
</dbReference>
<proteinExistence type="predicted"/>
<feature type="domain" description="Sigma-54 factor interaction" evidence="6">
    <location>
        <begin position="394"/>
        <end position="545"/>
    </location>
</feature>
<dbReference type="PANTHER" id="PTHR32071:SF122">
    <property type="entry name" value="SIGMA FACTOR"/>
    <property type="match status" value="1"/>
</dbReference>
<dbReference type="InterPro" id="IPR029016">
    <property type="entry name" value="GAF-like_dom_sf"/>
</dbReference>
<keyword evidence="1" id="KW-0547">Nucleotide-binding</keyword>